<reference evidence="2 3" key="1">
    <citation type="submission" date="2015-12" db="EMBL/GenBank/DDBJ databases">
        <title>Draft genome sequence of Moniliophthora roreri, the causal agent of frosty pod rot of cacao.</title>
        <authorList>
            <person name="Aime M.C."/>
            <person name="Diaz-Valderrama J.R."/>
            <person name="Kijpornyongpan T."/>
            <person name="Phillips-Mora W."/>
        </authorList>
    </citation>
    <scope>NUCLEOTIDE SEQUENCE [LARGE SCALE GENOMIC DNA]</scope>
    <source>
        <strain evidence="2 3">MCA 2952</strain>
    </source>
</reference>
<evidence type="ECO:0008006" key="4">
    <source>
        <dbReference type="Google" id="ProtNLM"/>
    </source>
</evidence>
<proteinExistence type="predicted"/>
<accession>A0A0W0G595</accession>
<keyword evidence="1" id="KW-0732">Signal</keyword>
<dbReference type="AlphaFoldDB" id="A0A0W0G595"/>
<dbReference type="Proteomes" id="UP000054988">
    <property type="component" value="Unassembled WGS sequence"/>
</dbReference>
<sequence>MVSQLAFALVLALLAGVNAFVATFVQLKNNSTGAITEEQERALVHDWFTEAFPSFPSYNLVHSPRLYKAYDGAQPNWVVVSGFTPNCISHANLSIDSEAYTLVSSLSSPNLPSTNIKWLNPVQTTLKPIPGAGSEFERWYREEHTSLLSKIKGWVRGRNFHLASEIGERRRYLGVQELSDETTIEEVVASPEFEAAMTTPWREEIMKSWEETISRIFEIEVV</sequence>
<feature type="signal peptide" evidence="1">
    <location>
        <begin position="1"/>
        <end position="19"/>
    </location>
</feature>
<feature type="chain" id="PRO_5006902341" description="EthD domain-containing protein" evidence="1">
    <location>
        <begin position="20"/>
        <end position="222"/>
    </location>
</feature>
<dbReference type="Gene3D" id="3.30.70.100">
    <property type="match status" value="1"/>
</dbReference>
<dbReference type="eggNOG" id="ENOG502RBNE">
    <property type="taxonomic scope" value="Eukaryota"/>
</dbReference>
<protein>
    <recommendedName>
        <fullName evidence="4">EthD domain-containing protein</fullName>
    </recommendedName>
</protein>
<dbReference type="EMBL" id="LATX01001098">
    <property type="protein sequence ID" value="KTB43725.1"/>
    <property type="molecule type" value="Genomic_DNA"/>
</dbReference>
<dbReference type="SUPFAM" id="SSF54909">
    <property type="entry name" value="Dimeric alpha+beta barrel"/>
    <property type="match status" value="1"/>
</dbReference>
<gene>
    <name evidence="2" type="ORF">WG66_3697</name>
</gene>
<comment type="caution">
    <text evidence="2">The sequence shown here is derived from an EMBL/GenBank/DDBJ whole genome shotgun (WGS) entry which is preliminary data.</text>
</comment>
<evidence type="ECO:0000313" key="2">
    <source>
        <dbReference type="EMBL" id="KTB43725.1"/>
    </source>
</evidence>
<evidence type="ECO:0000256" key="1">
    <source>
        <dbReference type="SAM" id="SignalP"/>
    </source>
</evidence>
<name>A0A0W0G595_MONRR</name>
<evidence type="ECO:0000313" key="3">
    <source>
        <dbReference type="Proteomes" id="UP000054988"/>
    </source>
</evidence>
<organism evidence="2 3">
    <name type="scientific">Moniliophthora roreri</name>
    <name type="common">Frosty pod rot fungus</name>
    <name type="synonym">Monilia roreri</name>
    <dbReference type="NCBI Taxonomy" id="221103"/>
    <lineage>
        <taxon>Eukaryota</taxon>
        <taxon>Fungi</taxon>
        <taxon>Dikarya</taxon>
        <taxon>Basidiomycota</taxon>
        <taxon>Agaricomycotina</taxon>
        <taxon>Agaricomycetes</taxon>
        <taxon>Agaricomycetidae</taxon>
        <taxon>Agaricales</taxon>
        <taxon>Marasmiineae</taxon>
        <taxon>Marasmiaceae</taxon>
        <taxon>Moniliophthora</taxon>
    </lineage>
</organism>
<dbReference type="InterPro" id="IPR011008">
    <property type="entry name" value="Dimeric_a/b-barrel"/>
</dbReference>